<sequence>MASGNMKDIKRRIKSVQSTMQITKAMELVASSKMRRAKERALSVRPYFNAMYETVARLASVTRDSDSVYTRRREVKNSLYIVIAGDRGLAGGYNSNVFKLAAAEMEGRNASVITIGKKAQEHYAKRQWPVAADYPGVAETMRISDTHEIVGSLIEAFCSGRADEVFLCYTEFVSPLQQEAKCIQLLPVSFERKENADKGGAHVLTEYDPSPEAVFNAVIPEYLYGVLYGAVVESYCSEQSARRMAMEAASDNAGEMIENLNLSYNRARQAAITQEITEIVAGSGEVGA</sequence>
<keyword evidence="8 10" id="KW-0139">CF(1)</keyword>
<dbReference type="HAMAP" id="MF_00815">
    <property type="entry name" value="ATP_synth_gamma_bact"/>
    <property type="match status" value="1"/>
</dbReference>
<keyword evidence="12" id="KW-1185">Reference proteome</keyword>
<dbReference type="CDD" id="cd12151">
    <property type="entry name" value="F1-ATPase_gamma"/>
    <property type="match status" value="1"/>
</dbReference>
<dbReference type="Gene3D" id="3.40.1380.10">
    <property type="match status" value="1"/>
</dbReference>
<dbReference type="PRINTS" id="PR00126">
    <property type="entry name" value="ATPASEGAMMA"/>
</dbReference>
<comment type="similarity">
    <text evidence="3 10">Belongs to the ATPase gamma chain family.</text>
</comment>
<evidence type="ECO:0000256" key="3">
    <source>
        <dbReference type="ARBA" id="ARBA00007681"/>
    </source>
</evidence>
<comment type="function">
    <text evidence="1 10">Produces ATP from ADP in the presence of a proton gradient across the membrane. The gamma chain is believed to be important in regulating ATPase activity and the flow of protons through the CF(0) complex.</text>
</comment>
<gene>
    <name evidence="10 11" type="primary">atpG</name>
    <name evidence="11" type="ORF">H8S02_12250</name>
</gene>
<evidence type="ECO:0000256" key="2">
    <source>
        <dbReference type="ARBA" id="ARBA00004170"/>
    </source>
</evidence>
<dbReference type="PANTHER" id="PTHR11693:SF22">
    <property type="entry name" value="ATP SYNTHASE SUBUNIT GAMMA, MITOCHONDRIAL"/>
    <property type="match status" value="1"/>
</dbReference>
<dbReference type="EMBL" id="JACOPK010000015">
    <property type="protein sequence ID" value="MBC5696698.1"/>
    <property type="molecule type" value="Genomic_DNA"/>
</dbReference>
<evidence type="ECO:0000313" key="12">
    <source>
        <dbReference type="Proteomes" id="UP000641741"/>
    </source>
</evidence>
<evidence type="ECO:0000256" key="10">
    <source>
        <dbReference type="HAMAP-Rule" id="MF_00815"/>
    </source>
</evidence>
<name>A0ABR7GQX9_9FIRM</name>
<keyword evidence="9 10" id="KW-0066">ATP synthesis</keyword>
<dbReference type="Gene3D" id="1.10.287.80">
    <property type="entry name" value="ATP synthase, gamma subunit, helix hairpin domain"/>
    <property type="match status" value="1"/>
</dbReference>
<comment type="subunit">
    <text evidence="10">F-type ATPases have 2 components, CF(1) - the catalytic core - and CF(0) - the membrane proton channel. CF(1) has five subunits: alpha(3), beta(3), gamma(1), delta(1), epsilon(1). CF(0) has three main subunits: a, b and c.</text>
</comment>
<keyword evidence="7 10" id="KW-0472">Membrane</keyword>
<evidence type="ECO:0000256" key="4">
    <source>
        <dbReference type="ARBA" id="ARBA00022448"/>
    </source>
</evidence>
<evidence type="ECO:0000256" key="8">
    <source>
        <dbReference type="ARBA" id="ARBA00023196"/>
    </source>
</evidence>
<evidence type="ECO:0000256" key="7">
    <source>
        <dbReference type="ARBA" id="ARBA00023136"/>
    </source>
</evidence>
<evidence type="ECO:0000256" key="5">
    <source>
        <dbReference type="ARBA" id="ARBA00022781"/>
    </source>
</evidence>
<evidence type="ECO:0000256" key="6">
    <source>
        <dbReference type="ARBA" id="ARBA00023065"/>
    </source>
</evidence>
<keyword evidence="5 10" id="KW-0375">Hydrogen ion transport</keyword>
<evidence type="ECO:0000256" key="9">
    <source>
        <dbReference type="ARBA" id="ARBA00023310"/>
    </source>
</evidence>
<dbReference type="InterPro" id="IPR000131">
    <property type="entry name" value="ATP_synth_F1_gsu"/>
</dbReference>
<comment type="caution">
    <text evidence="11">The sequence shown here is derived from an EMBL/GenBank/DDBJ whole genome shotgun (WGS) entry which is preliminary data.</text>
</comment>
<reference evidence="11 12" key="1">
    <citation type="submission" date="2020-08" db="EMBL/GenBank/DDBJ databases">
        <title>Genome public.</title>
        <authorList>
            <person name="Liu C."/>
            <person name="Sun Q."/>
        </authorList>
    </citation>
    <scope>NUCLEOTIDE SEQUENCE [LARGE SCALE GENOMIC DNA]</scope>
    <source>
        <strain evidence="11 12">M2</strain>
    </source>
</reference>
<dbReference type="SUPFAM" id="SSF52943">
    <property type="entry name" value="ATP synthase (F1-ATPase), gamma subunit"/>
    <property type="match status" value="1"/>
</dbReference>
<organism evidence="11 12">
    <name type="scientific">Agathobaculum hominis</name>
    <dbReference type="NCBI Taxonomy" id="2763014"/>
    <lineage>
        <taxon>Bacteria</taxon>
        <taxon>Bacillati</taxon>
        <taxon>Bacillota</taxon>
        <taxon>Clostridia</taxon>
        <taxon>Eubacteriales</taxon>
        <taxon>Butyricicoccaceae</taxon>
        <taxon>Agathobaculum</taxon>
    </lineage>
</organism>
<dbReference type="RefSeq" id="WP_186970762.1">
    <property type="nucleotide sequence ID" value="NZ_JACOPK010000015.1"/>
</dbReference>
<keyword evidence="4 10" id="KW-0813">Transport</keyword>
<dbReference type="PANTHER" id="PTHR11693">
    <property type="entry name" value="ATP SYNTHASE GAMMA CHAIN"/>
    <property type="match status" value="1"/>
</dbReference>
<proteinExistence type="inferred from homology"/>
<accession>A0ABR7GQX9</accession>
<comment type="subcellular location">
    <subcellularLocation>
        <location evidence="10">Cell membrane</location>
        <topology evidence="10">Peripheral membrane protein</topology>
    </subcellularLocation>
    <subcellularLocation>
        <location evidence="2">Membrane</location>
        <topology evidence="2">Peripheral membrane protein</topology>
    </subcellularLocation>
</comment>
<dbReference type="NCBIfam" id="TIGR01146">
    <property type="entry name" value="ATPsyn_F1gamma"/>
    <property type="match status" value="1"/>
</dbReference>
<keyword evidence="10" id="KW-1003">Cell membrane</keyword>
<dbReference type="Pfam" id="PF00231">
    <property type="entry name" value="ATP-synt"/>
    <property type="match status" value="1"/>
</dbReference>
<evidence type="ECO:0000256" key="1">
    <source>
        <dbReference type="ARBA" id="ARBA00003456"/>
    </source>
</evidence>
<keyword evidence="6 10" id="KW-0406">Ion transport</keyword>
<dbReference type="InterPro" id="IPR035968">
    <property type="entry name" value="ATP_synth_F1_ATPase_gsu"/>
</dbReference>
<dbReference type="Proteomes" id="UP000641741">
    <property type="component" value="Unassembled WGS sequence"/>
</dbReference>
<evidence type="ECO:0000313" key="11">
    <source>
        <dbReference type="EMBL" id="MBC5696698.1"/>
    </source>
</evidence>
<protein>
    <recommendedName>
        <fullName evidence="10">ATP synthase gamma chain</fullName>
    </recommendedName>
    <alternativeName>
        <fullName evidence="10">ATP synthase F1 sector gamma subunit</fullName>
    </alternativeName>
    <alternativeName>
        <fullName evidence="10">F-ATPase gamma subunit</fullName>
    </alternativeName>
</protein>